<dbReference type="CDD" id="cd17393">
    <property type="entry name" value="MFS_MosC_like"/>
    <property type="match status" value="1"/>
</dbReference>
<protein>
    <submittedName>
        <fullName evidence="6">Major Facilitator Superfamily (MSF) transporter, putative</fullName>
    </submittedName>
</protein>
<feature type="transmembrane region" description="Helical" evidence="5">
    <location>
        <begin position="68"/>
        <end position="88"/>
    </location>
</feature>
<evidence type="ECO:0000256" key="2">
    <source>
        <dbReference type="ARBA" id="ARBA00022692"/>
    </source>
</evidence>
<dbReference type="PANTHER" id="PTHR23514:SF13">
    <property type="entry name" value="INNER MEMBRANE PROTEIN YBJJ"/>
    <property type="match status" value="1"/>
</dbReference>
<feature type="transmembrane region" description="Helical" evidence="5">
    <location>
        <begin position="95"/>
        <end position="113"/>
    </location>
</feature>
<evidence type="ECO:0000256" key="1">
    <source>
        <dbReference type="ARBA" id="ARBA00004141"/>
    </source>
</evidence>
<feature type="transmembrane region" description="Helical" evidence="5">
    <location>
        <begin position="151"/>
        <end position="176"/>
    </location>
</feature>
<feature type="transmembrane region" description="Helical" evidence="5">
    <location>
        <begin position="373"/>
        <end position="392"/>
    </location>
</feature>
<dbReference type="EMBL" id="CP000613">
    <property type="protein sequence ID" value="ACJ01076.1"/>
    <property type="molecule type" value="Genomic_DNA"/>
</dbReference>
<organism evidence="6 7">
    <name type="scientific">Rhodospirillum centenum (strain ATCC 51521 / SW)</name>
    <dbReference type="NCBI Taxonomy" id="414684"/>
    <lineage>
        <taxon>Bacteria</taxon>
        <taxon>Pseudomonadati</taxon>
        <taxon>Pseudomonadota</taxon>
        <taxon>Alphaproteobacteria</taxon>
        <taxon>Rhodospirillales</taxon>
        <taxon>Rhodospirillaceae</taxon>
        <taxon>Rhodospirillum</taxon>
    </lineage>
</organism>
<feature type="transmembrane region" description="Helical" evidence="5">
    <location>
        <begin position="119"/>
        <end position="139"/>
    </location>
</feature>
<feature type="transmembrane region" description="Helical" evidence="5">
    <location>
        <begin position="182"/>
        <end position="201"/>
    </location>
</feature>
<dbReference type="RefSeq" id="WP_012568849.1">
    <property type="nucleotide sequence ID" value="NC_011420.2"/>
</dbReference>
<dbReference type="OrthoDB" id="9810941at2"/>
<feature type="transmembrane region" description="Helical" evidence="5">
    <location>
        <begin position="31"/>
        <end position="48"/>
    </location>
</feature>
<evidence type="ECO:0000313" key="7">
    <source>
        <dbReference type="Proteomes" id="UP000001591"/>
    </source>
</evidence>
<dbReference type="Pfam" id="PF07690">
    <property type="entry name" value="MFS_1"/>
    <property type="match status" value="1"/>
</dbReference>
<dbReference type="InterPro" id="IPR051788">
    <property type="entry name" value="MFS_Transporter"/>
</dbReference>
<dbReference type="GO" id="GO:0016020">
    <property type="term" value="C:membrane"/>
    <property type="evidence" value="ECO:0007669"/>
    <property type="project" value="UniProtKB-SubCell"/>
</dbReference>
<comment type="subcellular location">
    <subcellularLocation>
        <location evidence="1">Membrane</location>
        <topology evidence="1">Multi-pass membrane protein</topology>
    </subcellularLocation>
</comment>
<keyword evidence="3 5" id="KW-1133">Transmembrane helix</keyword>
<feature type="transmembrane region" description="Helical" evidence="5">
    <location>
        <begin position="288"/>
        <end position="308"/>
    </location>
</feature>
<keyword evidence="2 5" id="KW-0812">Transmembrane</keyword>
<feature type="transmembrane region" description="Helical" evidence="5">
    <location>
        <begin position="222"/>
        <end position="246"/>
    </location>
</feature>
<feature type="transmembrane region" description="Helical" evidence="5">
    <location>
        <begin position="314"/>
        <end position="336"/>
    </location>
</feature>
<proteinExistence type="predicted"/>
<dbReference type="STRING" id="414684.RC1_3733"/>
<dbReference type="AlphaFoldDB" id="B6IXQ2"/>
<dbReference type="KEGG" id="rce:RC1_3733"/>
<name>B6IXQ2_RHOCS</name>
<dbReference type="PANTHER" id="PTHR23514">
    <property type="entry name" value="BYPASS OF STOP CODON PROTEIN 6"/>
    <property type="match status" value="1"/>
</dbReference>
<keyword evidence="7" id="KW-1185">Reference proteome</keyword>
<evidence type="ECO:0000256" key="3">
    <source>
        <dbReference type="ARBA" id="ARBA00022989"/>
    </source>
</evidence>
<evidence type="ECO:0000313" key="6">
    <source>
        <dbReference type="EMBL" id="ACJ01076.1"/>
    </source>
</evidence>
<evidence type="ECO:0000256" key="5">
    <source>
        <dbReference type="SAM" id="Phobius"/>
    </source>
</evidence>
<dbReference type="SUPFAM" id="SSF103473">
    <property type="entry name" value="MFS general substrate transporter"/>
    <property type="match status" value="1"/>
</dbReference>
<feature type="transmembrane region" description="Helical" evidence="5">
    <location>
        <begin position="343"/>
        <end position="361"/>
    </location>
</feature>
<keyword evidence="4 5" id="KW-0472">Membrane</keyword>
<feature type="transmembrane region" description="Helical" evidence="5">
    <location>
        <begin position="258"/>
        <end position="276"/>
    </location>
</feature>
<dbReference type="HOGENOM" id="CLU_035309_1_1_5"/>
<dbReference type="eggNOG" id="COG0738">
    <property type="taxonomic scope" value="Bacteria"/>
</dbReference>
<sequence>MDSLTPLETAATVPGSDEAAEMVRRAGRARWAVFLVFFVNGFVFANWVPRVAEIRTALGASEGQMGLALLGIAAGAVVAMPAAGWAAGRWGTRPICLGAAALLGLVLPLAGLASDLPALAAALVLFGAVSGTLDVAMNVQGAEVERRLGRPVFASFHGGFSLGGLAGAGTAALLAGSGADPATQFLLIGPIASLVGVLAAGQMLRRAAAGGHAGFHLAALRGLGGLSAIALICLLAEGAVADWSAILLADWRAAGPEAAGAAFALFSATMAAGRLTGDRLIARAGARAVLTGGGMLAAGGLALAVAVPSATATVLGFGIVGAGLSCIFPLTLLLAARAAGASAGLAIAAVSTVGYGAFLGGPPSLGFLAEAVTLPWALAAVAALLALVPLLGTRLPPHATT</sequence>
<dbReference type="Gene3D" id="1.20.1250.20">
    <property type="entry name" value="MFS general substrate transporter like domains"/>
    <property type="match status" value="2"/>
</dbReference>
<dbReference type="InterPro" id="IPR036259">
    <property type="entry name" value="MFS_trans_sf"/>
</dbReference>
<dbReference type="InterPro" id="IPR011701">
    <property type="entry name" value="MFS"/>
</dbReference>
<accession>B6IXQ2</accession>
<gene>
    <name evidence="6" type="ordered locus">RC1_3733</name>
</gene>
<dbReference type="Proteomes" id="UP000001591">
    <property type="component" value="Chromosome"/>
</dbReference>
<evidence type="ECO:0000256" key="4">
    <source>
        <dbReference type="ARBA" id="ARBA00023136"/>
    </source>
</evidence>
<reference evidence="6 7" key="1">
    <citation type="journal article" date="2010" name="BMC Genomics">
        <title>Metabolic flexibility revealed in the genome of the cyst-forming alpha-1 proteobacterium Rhodospirillum centenum.</title>
        <authorList>
            <person name="Lu Y.K."/>
            <person name="Marden J."/>
            <person name="Han M."/>
            <person name="Swingley W.D."/>
            <person name="Mastrian S.D."/>
            <person name="Chowdhury S.R."/>
            <person name="Hao J."/>
            <person name="Helmy T."/>
            <person name="Kim S."/>
            <person name="Kurdoglu A.A."/>
            <person name="Matthies H.J."/>
            <person name="Rollo D."/>
            <person name="Stothard P."/>
            <person name="Blankenship R.E."/>
            <person name="Bauer C.E."/>
            <person name="Touchman J.W."/>
        </authorList>
    </citation>
    <scope>NUCLEOTIDE SEQUENCE [LARGE SCALE GENOMIC DNA]</scope>
    <source>
        <strain evidence="7">ATCC 51521 / SW</strain>
    </source>
</reference>
<dbReference type="GO" id="GO:0022857">
    <property type="term" value="F:transmembrane transporter activity"/>
    <property type="evidence" value="ECO:0007669"/>
    <property type="project" value="InterPro"/>
</dbReference>